<organism evidence="2 3">
    <name type="scientific">Kitasatospora gansuensis</name>
    <dbReference type="NCBI Taxonomy" id="258050"/>
    <lineage>
        <taxon>Bacteria</taxon>
        <taxon>Bacillati</taxon>
        <taxon>Actinomycetota</taxon>
        <taxon>Actinomycetes</taxon>
        <taxon>Kitasatosporales</taxon>
        <taxon>Streptomycetaceae</taxon>
        <taxon>Kitasatospora</taxon>
    </lineage>
</organism>
<evidence type="ECO:0000313" key="2">
    <source>
        <dbReference type="EMBL" id="MBB4949623.1"/>
    </source>
</evidence>
<sequence>MSGTVPGGEARGWHEPRRGTRGPTRAHPRLTVRHPCEPQIDQQEEDQVDQGQRDPSQPRPDGGPTAPPAGPSQPTPPTQPAE</sequence>
<dbReference type="Proteomes" id="UP000573327">
    <property type="component" value="Unassembled WGS sequence"/>
</dbReference>
<name>A0A7W7SFQ3_9ACTN</name>
<feature type="compositionally biased region" description="Pro residues" evidence="1">
    <location>
        <begin position="65"/>
        <end position="82"/>
    </location>
</feature>
<comment type="caution">
    <text evidence="2">The sequence shown here is derived from an EMBL/GenBank/DDBJ whole genome shotgun (WGS) entry which is preliminary data.</text>
</comment>
<evidence type="ECO:0000256" key="1">
    <source>
        <dbReference type="SAM" id="MobiDB-lite"/>
    </source>
</evidence>
<protein>
    <submittedName>
        <fullName evidence="2">Uncharacterized protein</fullName>
    </submittedName>
</protein>
<feature type="compositionally biased region" description="Low complexity" evidence="1">
    <location>
        <begin position="49"/>
        <end position="64"/>
    </location>
</feature>
<proteinExistence type="predicted"/>
<feature type="compositionally biased region" description="Gly residues" evidence="1">
    <location>
        <begin position="1"/>
        <end position="10"/>
    </location>
</feature>
<dbReference type="EMBL" id="JACHJR010000001">
    <property type="protein sequence ID" value="MBB4949623.1"/>
    <property type="molecule type" value="Genomic_DNA"/>
</dbReference>
<dbReference type="AlphaFoldDB" id="A0A7W7SFQ3"/>
<dbReference type="RefSeq" id="WP_184920093.1">
    <property type="nucleotide sequence ID" value="NZ_JACHJR010000001.1"/>
</dbReference>
<keyword evidence="3" id="KW-1185">Reference proteome</keyword>
<reference evidence="2 3" key="1">
    <citation type="submission" date="2020-08" db="EMBL/GenBank/DDBJ databases">
        <title>Sequencing the genomes of 1000 actinobacteria strains.</title>
        <authorList>
            <person name="Klenk H.-P."/>
        </authorList>
    </citation>
    <scope>NUCLEOTIDE SEQUENCE [LARGE SCALE GENOMIC DNA]</scope>
    <source>
        <strain evidence="2 3">DSM 44786</strain>
    </source>
</reference>
<accession>A0A7W7SFQ3</accession>
<evidence type="ECO:0000313" key="3">
    <source>
        <dbReference type="Proteomes" id="UP000573327"/>
    </source>
</evidence>
<feature type="region of interest" description="Disordered" evidence="1">
    <location>
        <begin position="1"/>
        <end position="82"/>
    </location>
</feature>
<gene>
    <name evidence="2" type="ORF">F4556_005158</name>
</gene>